<evidence type="ECO:0000313" key="1">
    <source>
        <dbReference type="EMBL" id="PTL56166.1"/>
    </source>
</evidence>
<protein>
    <submittedName>
        <fullName evidence="1">Uncharacterized protein</fullName>
    </submittedName>
</protein>
<accession>A0A2T4UEF6</accession>
<comment type="caution">
    <text evidence="1">The sequence shown here is derived from an EMBL/GenBank/DDBJ whole genome shotgun (WGS) entry which is preliminary data.</text>
</comment>
<organism evidence="1 2">
    <name type="scientific">Paraconexibacter algicola</name>
    <dbReference type="NCBI Taxonomy" id="2133960"/>
    <lineage>
        <taxon>Bacteria</taxon>
        <taxon>Bacillati</taxon>
        <taxon>Actinomycetota</taxon>
        <taxon>Thermoleophilia</taxon>
        <taxon>Solirubrobacterales</taxon>
        <taxon>Paraconexibacteraceae</taxon>
        <taxon>Paraconexibacter</taxon>
    </lineage>
</organism>
<dbReference type="Proteomes" id="UP000240739">
    <property type="component" value="Unassembled WGS sequence"/>
</dbReference>
<dbReference type="AlphaFoldDB" id="A0A2T4UEF6"/>
<sequence length="134" mass="14089">MSINPDDLLSDAAIRAAMGALASRNSHHLDGMTEEEQQNALQHWHELVTDVLTAARATLQGDPDVPVVEGELPGRAVIVLQDAGGEDVNVHATFHPELEDLGNEEVGGTPAQITAVMLLQSLGGEDGEPEPGQA</sequence>
<reference evidence="1 2" key="1">
    <citation type="submission" date="2018-03" db="EMBL/GenBank/DDBJ databases">
        <title>Aquarubrobacter algicola gen. nov., sp. nov., a novel actinobacterium isolated from shallow eutrophic lake during the end of cyanobacterial harmful algal blooms.</title>
        <authorList>
            <person name="Chun S.J."/>
        </authorList>
    </citation>
    <scope>NUCLEOTIDE SEQUENCE [LARGE SCALE GENOMIC DNA]</scope>
    <source>
        <strain evidence="1 2">Seoho-28</strain>
    </source>
</reference>
<name>A0A2T4UEF6_9ACTN</name>
<evidence type="ECO:0000313" key="2">
    <source>
        <dbReference type="Proteomes" id="UP000240739"/>
    </source>
</evidence>
<keyword evidence="2" id="KW-1185">Reference proteome</keyword>
<dbReference type="EMBL" id="PYYB01000002">
    <property type="protein sequence ID" value="PTL56166.1"/>
    <property type="molecule type" value="Genomic_DNA"/>
</dbReference>
<gene>
    <name evidence="1" type="ORF">C7Y72_14335</name>
</gene>
<proteinExistence type="predicted"/>
<dbReference type="OrthoDB" id="5244893at2"/>
<dbReference type="RefSeq" id="WP_107569885.1">
    <property type="nucleotide sequence ID" value="NZ_PYYB01000002.1"/>
</dbReference>